<keyword evidence="4 8" id="KW-0808">Transferase</keyword>
<dbReference type="EC" id="2.8.1.7" evidence="3 8"/>
<feature type="domain" description="Aminotransferase class V" evidence="9">
    <location>
        <begin position="25"/>
        <end position="392"/>
    </location>
</feature>
<evidence type="ECO:0000256" key="8">
    <source>
        <dbReference type="RuleBase" id="RU004506"/>
    </source>
</evidence>
<comment type="function">
    <text evidence="8">Catalyzes the removal of elemental sulfur and selenium atoms from L-cysteine, L-cystine, L-selenocysteine, and L-selenocystine to produce L-alanine.</text>
</comment>
<evidence type="ECO:0000256" key="7">
    <source>
        <dbReference type="RuleBase" id="RU004504"/>
    </source>
</evidence>
<evidence type="ECO:0000256" key="5">
    <source>
        <dbReference type="ARBA" id="ARBA00022898"/>
    </source>
</evidence>
<evidence type="ECO:0000256" key="1">
    <source>
        <dbReference type="ARBA" id="ARBA00001933"/>
    </source>
</evidence>
<gene>
    <name evidence="10" type="ORF">L9G74_04990</name>
</gene>
<keyword evidence="11" id="KW-1185">Reference proteome</keyword>
<evidence type="ECO:0000256" key="3">
    <source>
        <dbReference type="ARBA" id="ARBA00012239"/>
    </source>
</evidence>
<evidence type="ECO:0000256" key="6">
    <source>
        <dbReference type="ARBA" id="ARBA00050776"/>
    </source>
</evidence>
<reference evidence="11" key="2">
    <citation type="submission" date="2023-07" db="EMBL/GenBank/DDBJ databases">
        <title>Shewanella mangrovi sp. nov., an acetaldehyde- degrading bacterium isolated from mangrove sediment.</title>
        <authorList>
            <person name="Liu Y."/>
        </authorList>
    </citation>
    <scope>NUCLEOTIDE SEQUENCE [LARGE SCALE GENOMIC DNA]</scope>
    <source>
        <strain evidence="11">C32</strain>
    </source>
</reference>
<dbReference type="RefSeq" id="WP_238895198.1">
    <property type="nucleotide sequence ID" value="NZ_JAKOGG010000003.1"/>
</dbReference>
<reference evidence="10 11" key="1">
    <citation type="submission" date="2022-02" db="EMBL/GenBank/DDBJ databases">
        <authorList>
            <person name="Zhuang L."/>
        </authorList>
    </citation>
    <scope>NUCLEOTIDE SEQUENCE [LARGE SCALE GENOMIC DNA]</scope>
    <source>
        <strain evidence="10 11">C32</strain>
    </source>
</reference>
<proteinExistence type="inferred from homology"/>
<evidence type="ECO:0000256" key="2">
    <source>
        <dbReference type="ARBA" id="ARBA00010447"/>
    </source>
</evidence>
<comment type="caution">
    <text evidence="10">The sequence shown here is derived from an EMBL/GenBank/DDBJ whole genome shotgun (WGS) entry which is preliminary data.</text>
</comment>
<sequence>MNHAAIRSQFPLLNCLQEEDYPLCYLDNAATAQKPAMVLQAMDAFYRQQNANVHRGSYQLSAAATAAVEASRDKLQRFINAEQRQEVIFTHGTTESLNMLAYGLEPQLQAGDLILVDSAAHHANIVPWQQLALRTGAQVVPIPLDEELRLDDAACKLLLAKRPKIVALSHVSNVLGTVNNITALCQRIRAAGAISVVDGAQAVAHLPVDVQALGCDFYAFSGHKMYGPTGVGILWGKLAQLEQLTPMLTGGEMIKTVSFSGSTFGALPHRLEAGTPPIAEIIGLAAAVDFLTQFVDANSRQHEQRLLQQLRDGLLAMPAVELYAAHADNLGAIAFNIRGEHHHDVGALLDQQGIAIRCGHHCAMPLMSLMALNGCCRASLGIYNNEQDVARFLAALQQTIALLTEEI</sequence>
<dbReference type="SUPFAM" id="SSF53383">
    <property type="entry name" value="PLP-dependent transferases"/>
    <property type="match status" value="1"/>
</dbReference>
<comment type="similarity">
    <text evidence="2 8">Belongs to the class-V pyridoxal-phosphate-dependent aminotransferase family. Csd subfamily.</text>
</comment>
<dbReference type="PANTHER" id="PTHR43586:SF8">
    <property type="entry name" value="CYSTEINE DESULFURASE 1, CHLOROPLASTIC"/>
    <property type="match status" value="1"/>
</dbReference>
<organism evidence="10 11">
    <name type="scientific">Shewanella electrica</name>
    <dbReference type="NCBI Taxonomy" id="515560"/>
    <lineage>
        <taxon>Bacteria</taxon>
        <taxon>Pseudomonadati</taxon>
        <taxon>Pseudomonadota</taxon>
        <taxon>Gammaproteobacteria</taxon>
        <taxon>Alteromonadales</taxon>
        <taxon>Shewanellaceae</taxon>
        <taxon>Shewanella</taxon>
    </lineage>
</organism>
<dbReference type="InterPro" id="IPR015424">
    <property type="entry name" value="PyrdxlP-dep_Trfase"/>
</dbReference>
<evidence type="ECO:0000313" key="11">
    <source>
        <dbReference type="Proteomes" id="UP001201549"/>
    </source>
</evidence>
<dbReference type="InterPro" id="IPR015421">
    <property type="entry name" value="PyrdxlP-dep_Trfase_major"/>
</dbReference>
<dbReference type="Gene3D" id="3.90.1150.10">
    <property type="entry name" value="Aspartate Aminotransferase, domain 1"/>
    <property type="match status" value="1"/>
</dbReference>
<dbReference type="CDD" id="cd06453">
    <property type="entry name" value="SufS_like"/>
    <property type="match status" value="1"/>
</dbReference>
<evidence type="ECO:0000256" key="4">
    <source>
        <dbReference type="ARBA" id="ARBA00022679"/>
    </source>
</evidence>
<evidence type="ECO:0000313" key="10">
    <source>
        <dbReference type="EMBL" id="MCS4555786.1"/>
    </source>
</evidence>
<dbReference type="InterPro" id="IPR000192">
    <property type="entry name" value="Aminotrans_V_dom"/>
</dbReference>
<keyword evidence="5 8" id="KW-0663">Pyridoxal phosphate</keyword>
<dbReference type="InterPro" id="IPR010970">
    <property type="entry name" value="Cys_dSase_SufS"/>
</dbReference>
<evidence type="ECO:0000259" key="9">
    <source>
        <dbReference type="Pfam" id="PF00266"/>
    </source>
</evidence>
<protein>
    <recommendedName>
        <fullName evidence="3 8">Cysteine desulfurase</fullName>
        <ecNumber evidence="3 8">2.8.1.7</ecNumber>
    </recommendedName>
</protein>
<dbReference type="PROSITE" id="PS00595">
    <property type="entry name" value="AA_TRANSFER_CLASS_5"/>
    <property type="match status" value="1"/>
</dbReference>
<dbReference type="NCBIfam" id="TIGR01979">
    <property type="entry name" value="sufS"/>
    <property type="match status" value="1"/>
</dbReference>
<dbReference type="Pfam" id="PF00266">
    <property type="entry name" value="Aminotran_5"/>
    <property type="match status" value="1"/>
</dbReference>
<dbReference type="Gene3D" id="3.40.640.10">
    <property type="entry name" value="Type I PLP-dependent aspartate aminotransferase-like (Major domain)"/>
    <property type="match status" value="1"/>
</dbReference>
<dbReference type="EMBL" id="JAKOGG010000003">
    <property type="protein sequence ID" value="MCS4555786.1"/>
    <property type="molecule type" value="Genomic_DNA"/>
</dbReference>
<dbReference type="PANTHER" id="PTHR43586">
    <property type="entry name" value="CYSTEINE DESULFURASE"/>
    <property type="match status" value="1"/>
</dbReference>
<accession>A0ABT2FII2</accession>
<dbReference type="Proteomes" id="UP001201549">
    <property type="component" value="Unassembled WGS sequence"/>
</dbReference>
<comment type="cofactor">
    <cofactor evidence="1 7">
        <name>pyridoxal 5'-phosphate</name>
        <dbReference type="ChEBI" id="CHEBI:597326"/>
    </cofactor>
</comment>
<dbReference type="InterPro" id="IPR015422">
    <property type="entry name" value="PyrdxlP-dep_Trfase_small"/>
</dbReference>
<comment type="catalytic activity">
    <reaction evidence="6 8">
        <text>(sulfur carrier)-H + L-cysteine = (sulfur carrier)-SH + L-alanine</text>
        <dbReference type="Rhea" id="RHEA:43892"/>
        <dbReference type="Rhea" id="RHEA-COMP:14737"/>
        <dbReference type="Rhea" id="RHEA-COMP:14739"/>
        <dbReference type="ChEBI" id="CHEBI:29917"/>
        <dbReference type="ChEBI" id="CHEBI:35235"/>
        <dbReference type="ChEBI" id="CHEBI:57972"/>
        <dbReference type="ChEBI" id="CHEBI:64428"/>
        <dbReference type="EC" id="2.8.1.7"/>
    </reaction>
</comment>
<dbReference type="InterPro" id="IPR020578">
    <property type="entry name" value="Aminotrans_V_PyrdxlP_BS"/>
</dbReference>
<name>A0ABT2FII2_9GAMM</name>